<name>A0A1R4AC71_BABMR</name>
<reference evidence="14 15" key="2">
    <citation type="journal article" date="2013" name="PLoS ONE">
        <title>Whole genome mapping and re-organization of the nuclear and mitochondrial genomes of Babesia microti isolates.</title>
        <authorList>
            <person name="Cornillot E."/>
            <person name="Dassouli A."/>
            <person name="Garg A."/>
            <person name="Pachikara N."/>
            <person name="Randazzo S."/>
            <person name="Depoix D."/>
            <person name="Carcy B."/>
            <person name="Delbecq S."/>
            <person name="Frutos R."/>
            <person name="Silva J.C."/>
            <person name="Sutton R."/>
            <person name="Krause P.J."/>
            <person name="Mamoun C.B."/>
        </authorList>
    </citation>
    <scope>NUCLEOTIDE SEQUENCE [LARGE SCALE GENOMIC DNA]</scope>
    <source>
        <strain evidence="14 15">RI</strain>
    </source>
</reference>
<proteinExistence type="inferred from homology"/>
<gene>
    <name evidence="14" type="ORF">BMR1_03g03615</name>
</gene>
<dbReference type="InterPro" id="IPR036388">
    <property type="entry name" value="WH-like_DNA-bd_sf"/>
</dbReference>
<dbReference type="InterPro" id="IPR040706">
    <property type="entry name" value="Zf-MYST"/>
</dbReference>
<dbReference type="FunFam" id="3.30.60.60:FF:000001">
    <property type="entry name" value="Histone acetyltransferase"/>
    <property type="match status" value="1"/>
</dbReference>
<keyword evidence="6" id="KW-0863">Zinc-finger</keyword>
<dbReference type="InterPro" id="IPR002717">
    <property type="entry name" value="HAT_MYST-type"/>
</dbReference>
<evidence type="ECO:0000256" key="12">
    <source>
        <dbReference type="RuleBase" id="RU361211"/>
    </source>
</evidence>
<dbReference type="PANTHER" id="PTHR10615">
    <property type="entry name" value="HISTONE ACETYLTRANSFERASE"/>
    <property type="match status" value="1"/>
</dbReference>
<evidence type="ECO:0000256" key="3">
    <source>
        <dbReference type="ARBA" id="ARBA00013184"/>
    </source>
</evidence>
<dbReference type="InterPro" id="IPR025995">
    <property type="entry name" value="Tudor-knot"/>
</dbReference>
<dbReference type="Pfam" id="PF01853">
    <property type="entry name" value="MOZ_SAS"/>
    <property type="match status" value="1"/>
</dbReference>
<evidence type="ECO:0000256" key="2">
    <source>
        <dbReference type="ARBA" id="ARBA00010107"/>
    </source>
</evidence>
<evidence type="ECO:0000313" key="14">
    <source>
        <dbReference type="EMBL" id="SJK86588.1"/>
    </source>
</evidence>
<comment type="catalytic activity">
    <reaction evidence="12">
        <text>L-lysyl-[protein] + acetyl-CoA = N(6)-acetyl-L-lysyl-[protein] + CoA + H(+)</text>
        <dbReference type="Rhea" id="RHEA:45948"/>
        <dbReference type="Rhea" id="RHEA-COMP:9752"/>
        <dbReference type="Rhea" id="RHEA-COMP:10731"/>
        <dbReference type="ChEBI" id="CHEBI:15378"/>
        <dbReference type="ChEBI" id="CHEBI:29969"/>
        <dbReference type="ChEBI" id="CHEBI:57287"/>
        <dbReference type="ChEBI" id="CHEBI:57288"/>
        <dbReference type="ChEBI" id="CHEBI:61930"/>
        <dbReference type="EC" id="2.3.1.48"/>
    </reaction>
</comment>
<evidence type="ECO:0000256" key="1">
    <source>
        <dbReference type="ARBA" id="ARBA00004123"/>
    </source>
</evidence>
<dbReference type="GO" id="GO:0008270">
    <property type="term" value="F:zinc ion binding"/>
    <property type="evidence" value="ECO:0007669"/>
    <property type="project" value="UniProtKB-KW"/>
</dbReference>
<dbReference type="SUPFAM" id="SSF55729">
    <property type="entry name" value="Acyl-CoA N-acyltransferases (Nat)"/>
    <property type="match status" value="1"/>
</dbReference>
<feature type="active site" description="Proton donor/acceptor" evidence="11">
    <location>
        <position position="308"/>
    </location>
</feature>
<dbReference type="PANTHER" id="PTHR10615:SF161">
    <property type="entry name" value="HISTONE ACETYLTRANSFERASE KAT7"/>
    <property type="match status" value="1"/>
</dbReference>
<evidence type="ECO:0000256" key="4">
    <source>
        <dbReference type="ARBA" id="ARBA00022679"/>
    </source>
</evidence>
<accession>A0A1R4AC71</accession>
<reference evidence="14 15" key="3">
    <citation type="journal article" date="2016" name="Sci. Rep.">
        <title>Genome-wide diversity and gene expression profiling of Babesia microti isolates identify polymorphic genes that mediate host-pathogen interactions.</title>
        <authorList>
            <person name="Silva J.C."/>
            <person name="Cornillot E."/>
            <person name="McCracken C."/>
            <person name="Usmani-Brown S."/>
            <person name="Dwivedi A."/>
            <person name="Ifeonu O.O."/>
            <person name="Crabtree J."/>
            <person name="Gotia H.T."/>
            <person name="Virji A.Z."/>
            <person name="Reynes C."/>
            <person name="Colinge J."/>
            <person name="Kumar V."/>
            <person name="Lawres L."/>
            <person name="Pazzi J.E."/>
            <person name="Pablo J.V."/>
            <person name="Hung C."/>
            <person name="Brancato J."/>
            <person name="Kumari P."/>
            <person name="Orvis J."/>
            <person name="Tretina K."/>
            <person name="Chibucos M."/>
            <person name="Ott S."/>
            <person name="Sadzewicz L."/>
            <person name="Sengamalay N."/>
            <person name="Shetty A.C."/>
            <person name="Su Q."/>
            <person name="Tallon L."/>
            <person name="Fraser C.M."/>
            <person name="Frutos R."/>
            <person name="Molina D.M."/>
            <person name="Krause P.J."/>
            <person name="Ben Mamoun C."/>
        </authorList>
    </citation>
    <scope>NUCLEOTIDE SEQUENCE [LARGE SCALE GENOMIC DNA]</scope>
    <source>
        <strain evidence="14 15">RI</strain>
    </source>
</reference>
<organism evidence="14 15">
    <name type="scientific">Babesia microti (strain RI)</name>
    <dbReference type="NCBI Taxonomy" id="1133968"/>
    <lineage>
        <taxon>Eukaryota</taxon>
        <taxon>Sar</taxon>
        <taxon>Alveolata</taxon>
        <taxon>Apicomplexa</taxon>
        <taxon>Aconoidasida</taxon>
        <taxon>Piroplasmida</taxon>
        <taxon>Babesiidae</taxon>
        <taxon>Babesia</taxon>
    </lineage>
</organism>
<keyword evidence="14" id="KW-0012">Acyltransferase</keyword>
<dbReference type="PROSITE" id="PS51726">
    <property type="entry name" value="MYST_HAT"/>
    <property type="match status" value="1"/>
</dbReference>
<dbReference type="Gene3D" id="2.30.30.140">
    <property type="match status" value="1"/>
</dbReference>
<evidence type="ECO:0000256" key="9">
    <source>
        <dbReference type="ARBA" id="ARBA00022990"/>
    </source>
</evidence>
<dbReference type="InterPro" id="IPR016197">
    <property type="entry name" value="Chromo-like_dom_sf"/>
</dbReference>
<comment type="subcellular location">
    <subcellularLocation>
        <location evidence="1 12">Nucleus</location>
    </subcellularLocation>
</comment>
<evidence type="ECO:0000256" key="5">
    <source>
        <dbReference type="ARBA" id="ARBA00022723"/>
    </source>
</evidence>
<dbReference type="GO" id="GO:0003682">
    <property type="term" value="F:chromatin binding"/>
    <property type="evidence" value="ECO:0007669"/>
    <property type="project" value="TreeGrafter"/>
</dbReference>
<evidence type="ECO:0000256" key="6">
    <source>
        <dbReference type="ARBA" id="ARBA00022771"/>
    </source>
</evidence>
<evidence type="ECO:0000313" key="15">
    <source>
        <dbReference type="Proteomes" id="UP000002899"/>
    </source>
</evidence>
<keyword evidence="15" id="KW-1185">Reference proteome</keyword>
<evidence type="ECO:0000256" key="11">
    <source>
        <dbReference type="PIRSR" id="PIRSR602717-51"/>
    </source>
</evidence>
<evidence type="ECO:0000256" key="10">
    <source>
        <dbReference type="ARBA" id="ARBA00023242"/>
    </source>
</evidence>
<feature type="domain" description="MYST-type HAT" evidence="13">
    <location>
        <begin position="134"/>
        <end position="405"/>
    </location>
</feature>
<evidence type="ECO:0000256" key="8">
    <source>
        <dbReference type="ARBA" id="ARBA00022853"/>
    </source>
</evidence>
<dbReference type="AlphaFoldDB" id="A0A1R4AC71"/>
<dbReference type="GO" id="GO:0040029">
    <property type="term" value="P:epigenetic regulation of gene expression"/>
    <property type="evidence" value="ECO:0007669"/>
    <property type="project" value="UniProtKB-ARBA"/>
</dbReference>
<dbReference type="GO" id="GO:0070775">
    <property type="term" value="C:H3 histone acetyltransferase complex"/>
    <property type="evidence" value="ECO:0007669"/>
    <property type="project" value="UniProtKB-ARBA"/>
</dbReference>
<dbReference type="OrthoDB" id="787137at2759"/>
<keyword evidence="8" id="KW-0156">Chromatin regulator</keyword>
<protein>
    <recommendedName>
        <fullName evidence="3 12">Histone acetyltransferase</fullName>
        <ecNumber evidence="3 12">2.3.1.48</ecNumber>
    </recommendedName>
</protein>
<sequence length="419" mass="48922">MGGKGKIPPGGVNSKAFENHSLMFPNAYPPHLTLWGHDKSDDTWKMCSIIHARPRTGVELIQTKFDQLDASDFDYYIHWQGLDRRLDCWIPWVDLRSLEDEPEEGKILRIENDGSESHHGGMDAEYLREHENNTKLKTILKIKLGKHLVDTWYFSPYPKDYQNLDVLYICEFCLNFFRYETEMNRHIVRCEIRHPPGNEIYRDGKISMFEVDGSLNRVYCENLCYLSKLFLDHKSLRHTVNLFLYYILTEYDDNGYHITGYFSKEKHSKNNVSCLLCLPQHQRKGYGKFLICFSYLLSRKEKKVGTPERPLSDLGKASYMSYWGKCLYDILRDESVNQYSIQEISSMTCFEGADIVACLEERGLLHTLSSGEPIIIANEQLLEKLKGESSVKTRIADADKLHWIPYDMYNETHELNLPH</sequence>
<dbReference type="GO" id="GO:0006357">
    <property type="term" value="P:regulation of transcription by RNA polymerase II"/>
    <property type="evidence" value="ECO:0007669"/>
    <property type="project" value="TreeGrafter"/>
</dbReference>
<comment type="similarity">
    <text evidence="2 12">Belongs to the MYST (SAS/MOZ) family.</text>
</comment>
<dbReference type="InterPro" id="IPR050603">
    <property type="entry name" value="MYST_HAT"/>
</dbReference>
<dbReference type="GO" id="GO:0005634">
    <property type="term" value="C:nucleus"/>
    <property type="evidence" value="ECO:0007669"/>
    <property type="project" value="UniProtKB-SubCell"/>
</dbReference>
<keyword evidence="5" id="KW-0479">Metal-binding</keyword>
<keyword evidence="9" id="KW-0007">Acetylation</keyword>
<dbReference type="EC" id="2.3.1.48" evidence="3 12"/>
<dbReference type="SUPFAM" id="SSF54160">
    <property type="entry name" value="Chromo domain-like"/>
    <property type="match status" value="1"/>
</dbReference>
<dbReference type="Gene3D" id="1.10.10.10">
    <property type="entry name" value="Winged helix-like DNA-binding domain superfamily/Winged helix DNA-binding domain"/>
    <property type="match status" value="1"/>
</dbReference>
<dbReference type="RefSeq" id="XP_021338728.1">
    <property type="nucleotide sequence ID" value="XM_021482180.1"/>
</dbReference>
<dbReference type="Pfam" id="PF17772">
    <property type="entry name" value="zf-MYST"/>
    <property type="match status" value="1"/>
</dbReference>
<keyword evidence="4 14" id="KW-0808">Transferase</keyword>
<dbReference type="FunFam" id="3.40.630.30:FF:000001">
    <property type="entry name" value="Histone acetyltransferase"/>
    <property type="match status" value="1"/>
</dbReference>
<dbReference type="GO" id="GO:0004402">
    <property type="term" value="F:histone acetyltransferase activity"/>
    <property type="evidence" value="ECO:0007669"/>
    <property type="project" value="InterPro"/>
</dbReference>
<dbReference type="Gene3D" id="3.40.630.30">
    <property type="match status" value="1"/>
</dbReference>
<keyword evidence="7" id="KW-0862">Zinc</keyword>
<dbReference type="GO" id="GO:0003712">
    <property type="term" value="F:transcription coregulator activity"/>
    <property type="evidence" value="ECO:0007669"/>
    <property type="project" value="TreeGrafter"/>
</dbReference>
<reference evidence="14 15" key="1">
    <citation type="journal article" date="2012" name="Nucleic Acids Res.">
        <title>Sequencing of the smallest Apicomplexan genome from the human pathogen Babesia microti.</title>
        <authorList>
            <person name="Cornillot E."/>
            <person name="Hadj-Kaddour K."/>
            <person name="Dassouli A."/>
            <person name="Noel B."/>
            <person name="Ranwez V."/>
            <person name="Vacherie B."/>
            <person name="Augagneur Y."/>
            <person name="Bres V."/>
            <person name="Duclos A."/>
            <person name="Randazzo S."/>
            <person name="Carcy B."/>
            <person name="Debierre-Grockiego F."/>
            <person name="Delbecq S."/>
            <person name="Moubri-Menage K."/>
            <person name="Shams-Eldin H."/>
            <person name="Usmani-Brown S."/>
            <person name="Bringaud F."/>
            <person name="Wincker P."/>
            <person name="Vivares C.P."/>
            <person name="Schwarz R.T."/>
            <person name="Schetters T.P."/>
            <person name="Krause P.J."/>
            <person name="Gorenflot A."/>
            <person name="Berry V."/>
            <person name="Barbe V."/>
            <person name="Ben Mamoun C."/>
        </authorList>
    </citation>
    <scope>NUCLEOTIDE SEQUENCE [LARGE SCALE GENOMIC DNA]</scope>
    <source>
        <strain evidence="14 15">RI</strain>
    </source>
</reference>
<dbReference type="KEGG" id="bmic:BMR1_03g03615"/>
<dbReference type="EMBL" id="LN871598">
    <property type="protein sequence ID" value="SJK86588.1"/>
    <property type="molecule type" value="Genomic_DNA"/>
</dbReference>
<dbReference type="GeneID" id="24425369"/>
<dbReference type="Proteomes" id="UP000002899">
    <property type="component" value="Chromosome III"/>
</dbReference>
<evidence type="ECO:0000256" key="7">
    <source>
        <dbReference type="ARBA" id="ARBA00022833"/>
    </source>
</evidence>
<keyword evidence="10 12" id="KW-0539">Nucleus</keyword>
<dbReference type="Pfam" id="PF11717">
    <property type="entry name" value="Tudor-knot"/>
    <property type="match status" value="1"/>
</dbReference>
<dbReference type="InterPro" id="IPR016181">
    <property type="entry name" value="Acyl_CoA_acyltransferase"/>
</dbReference>
<dbReference type="Gene3D" id="3.30.60.60">
    <property type="entry name" value="N-acetyl transferase-like"/>
    <property type="match status" value="1"/>
</dbReference>
<evidence type="ECO:0000259" key="13">
    <source>
        <dbReference type="PROSITE" id="PS51726"/>
    </source>
</evidence>
<dbReference type="VEuPathDB" id="PiroplasmaDB:BMR1_03g03615"/>